<feature type="region of interest" description="Disordered" evidence="1">
    <location>
        <begin position="1032"/>
        <end position="1090"/>
    </location>
</feature>
<evidence type="ECO:0000313" key="2">
    <source>
        <dbReference type="EMBL" id="KCV72608.1"/>
    </source>
</evidence>
<proteinExistence type="predicted"/>
<feature type="region of interest" description="Disordered" evidence="1">
    <location>
        <begin position="989"/>
        <end position="1016"/>
    </location>
</feature>
<dbReference type="AlphaFoldDB" id="A0A058ZF97"/>
<name>A0A058ZF97_FONAL</name>
<dbReference type="GeneID" id="20524917"/>
<keyword evidence="3" id="KW-1185">Reference proteome</keyword>
<organism evidence="2">
    <name type="scientific">Fonticula alba</name>
    <name type="common">Slime mold</name>
    <dbReference type="NCBI Taxonomy" id="691883"/>
    <lineage>
        <taxon>Eukaryota</taxon>
        <taxon>Rotosphaerida</taxon>
        <taxon>Fonticulaceae</taxon>
        <taxon>Fonticula</taxon>
    </lineage>
</organism>
<evidence type="ECO:0000313" key="3">
    <source>
        <dbReference type="Proteomes" id="UP000030693"/>
    </source>
</evidence>
<dbReference type="RefSeq" id="XP_009492309.1">
    <property type="nucleotide sequence ID" value="XM_009494034.1"/>
</dbReference>
<dbReference type="Proteomes" id="UP000030693">
    <property type="component" value="Unassembled WGS sequence"/>
</dbReference>
<protein>
    <submittedName>
        <fullName evidence="2">Uncharacterized protein</fullName>
    </submittedName>
</protein>
<sequence>MSIVALILSALEEIDPRSPADGADILAHLRSGEALLVALAAGGSPASSQSLDIKAPPGLDSQAEDLALAWLSDLADRLVGDPARLPALLQAEVEAVVSQTPAPSLEHADWVGLFSVVARALLLLSSLSDRLLESSALQCGNSHGDLFEGPSLHGPSVAMLLCTGHFQLTIEGLSTVLPAPDAPDVPGPLLARVGNAVAMCQGLAALHLRRAVEQALAGLAAAPGRPSPAVIQLMAHSNRLLQKCLEAFGAWSAYVAQCTVLMADRAPDPALSRGSRMLDALLAGLLPGGAAPAFPAGLCLGLMGFVERAAGFFQKDPASAGLLWQTPGLLLAGLDAWRAGGRVPDAATDAAAEHLLGALLDRLWSTLLHYLQPATLLLERASKGLLGCDGSPTDSGPFRPAARQQANFLRALAMLRQLGAELLALARRARRPSGIAALVVDLLPPEAEVMGHFGRLARAAPICWVLPLAGALPCEALSSAAPAPAPAPDASVPPPSVPACSSDGFCLHAAAHAQLLWEERVLAELLVFGRWLPGFLRELLSPATECSRASASGGLALARHLNALLPIGPVSGLCLLQALDLTLGLALQSPGPKSALPLTATAPGPEGMEHVLLGRILGLARQMHQADERLFRRLLRSSSDGPEAGSLGQRLAEAMVVIGFRAGEIGGLAGVLAFCQTLWRAVLPAPRTLDSLPACVSRCAVSRLAAGIWVSCRRALVADPPGPVGTLLAGHLTQLAGLRAVQYRTTSVTMAGYWAFLRSQAALLSAGSRPPNGPPTPVAEALLAAAELAAPPVAPGSPSSALGVLGRLEHLLVGFAPKEGPGAWGPVAEAVRLALAEAPAGGPAQLGRLALGLACLRMVLATWPKGGAASAGPLAVGRDLVGPLAAALAADGPEPGLLLPALTDLLMGVAAGHLTLLGDSADPMHLHRLPAVLARLAVADSTRVPAVRALEALAAAAAAATGTTGQAPGSPWSAAHVAAAAAESRRQLDMAAAVPASTPGDASASPQAASPGDPGEQLLRGLIRQVLLVARDLPGPGRPGRLAPKRPHPDPAAEAPGSDFTFTPPDSGSPADELPRRKRLRIGEDKSPSLPGLLADILAVLGKYAPAEG</sequence>
<dbReference type="EMBL" id="KB932201">
    <property type="protein sequence ID" value="KCV72608.1"/>
    <property type="molecule type" value="Genomic_DNA"/>
</dbReference>
<evidence type="ECO:0000256" key="1">
    <source>
        <dbReference type="SAM" id="MobiDB-lite"/>
    </source>
</evidence>
<reference evidence="2" key="1">
    <citation type="submission" date="2013-04" db="EMBL/GenBank/DDBJ databases">
        <title>The Genome Sequence of Fonticula alba ATCC 38817.</title>
        <authorList>
            <consortium name="The Broad Institute Genomics Platform"/>
            <person name="Russ C."/>
            <person name="Cuomo C."/>
            <person name="Burger G."/>
            <person name="Gray M.W."/>
            <person name="Holland P.W.H."/>
            <person name="King N."/>
            <person name="Lang F.B.F."/>
            <person name="Roger A.J."/>
            <person name="Ruiz-Trillo I."/>
            <person name="Brown M."/>
            <person name="Walker B."/>
            <person name="Young S."/>
            <person name="Zeng Q."/>
            <person name="Gargeya S."/>
            <person name="Fitzgerald M."/>
            <person name="Haas B."/>
            <person name="Abouelleil A."/>
            <person name="Allen A.W."/>
            <person name="Alvarado L."/>
            <person name="Arachchi H.M."/>
            <person name="Berlin A.M."/>
            <person name="Chapman S.B."/>
            <person name="Gainer-Dewar J."/>
            <person name="Goldberg J."/>
            <person name="Griggs A."/>
            <person name="Gujja S."/>
            <person name="Hansen M."/>
            <person name="Howarth C."/>
            <person name="Imamovic A."/>
            <person name="Ireland A."/>
            <person name="Larimer J."/>
            <person name="McCowan C."/>
            <person name="Murphy C."/>
            <person name="Pearson M."/>
            <person name="Poon T.W."/>
            <person name="Priest M."/>
            <person name="Roberts A."/>
            <person name="Saif S."/>
            <person name="Shea T."/>
            <person name="Sisk P."/>
            <person name="Sykes S."/>
            <person name="Wortman J."/>
            <person name="Nusbaum C."/>
            <person name="Birren B."/>
        </authorList>
    </citation>
    <scope>NUCLEOTIDE SEQUENCE [LARGE SCALE GENOMIC DNA]</scope>
    <source>
        <strain evidence="2">ATCC 38817</strain>
    </source>
</reference>
<accession>A0A058ZF97</accession>
<gene>
    <name evidence="2" type="ORF">H696_00192</name>
</gene>